<evidence type="ECO:0000313" key="7">
    <source>
        <dbReference type="EMBL" id="EHR52417.1"/>
    </source>
</evidence>
<evidence type="ECO:0000256" key="1">
    <source>
        <dbReference type="ARBA" id="ARBA00004202"/>
    </source>
</evidence>
<dbReference type="RefSeq" id="WP_009155795.1">
    <property type="nucleotide sequence ID" value="NZ_CM001439.1"/>
</dbReference>
<keyword evidence="5" id="KW-0046">Antibiotic resistance</keyword>
<sequence>MTELVIRAGGLRKSYRVIERDAGVRAALKNLVRREVRTVTAVDGITFAIEAGEVVGFLGPNGAGKSTTLKMLAGLLHPTAGELAVLGHLPWKRKREYLTRIAMVMGNRNQLNWDIPAIDSYEVNRSIYQIPAARFRSTLAELIELMDIGDLVRKPVRTLSLGERMKAEIVGSLLHVPQVLFLDEPTLGLDVTAQRRLRRFVAEYNARHGATVLLTSHYMADVQALCDRVIVIDKGTLRYDGPLSALAGRVMTHRELVLTLAGPVPDFSRYGDVLAVDGNTVRLRVPRDEAAAVTAQVLARHGLTEFSSVDPSMEEVIELLFAVGVRS</sequence>
<feature type="domain" description="ABC transporter" evidence="6">
    <location>
        <begin position="26"/>
        <end position="259"/>
    </location>
</feature>
<dbReference type="GO" id="GO:0005524">
    <property type="term" value="F:ATP binding"/>
    <property type="evidence" value="ECO:0007669"/>
    <property type="project" value="UniProtKB-KW"/>
</dbReference>
<keyword evidence="4" id="KW-0067">ATP-binding</keyword>
<reference evidence="7 8" key="1">
    <citation type="journal article" date="2012" name="Stand. Genomic Sci.">
        <title>Genome sequence of the ocean sediment bacterium Saccharomonospora marina type strain (XMU15(T)).</title>
        <authorList>
            <person name="Klenk H.P."/>
            <person name="Lu M."/>
            <person name="Lucas S."/>
            <person name="Lapidus A."/>
            <person name="Copeland A."/>
            <person name="Pitluck S."/>
            <person name="Goodwin L.A."/>
            <person name="Han C."/>
            <person name="Tapia R."/>
            <person name="Brambilla E.M."/>
            <person name="Potter G."/>
            <person name="Land M."/>
            <person name="Ivanova N."/>
            <person name="Rohde M."/>
            <person name="Goker M."/>
            <person name="Detter J.C."/>
            <person name="Li W.J."/>
            <person name="Kyrpides N.C."/>
            <person name="Woyke T."/>
        </authorList>
    </citation>
    <scope>NUCLEOTIDE SEQUENCE [LARGE SCALE GENOMIC DNA]</scope>
    <source>
        <strain evidence="7 8">XMU15</strain>
    </source>
</reference>
<dbReference type="InterPro" id="IPR003593">
    <property type="entry name" value="AAA+_ATPase"/>
</dbReference>
<dbReference type="Pfam" id="PF00005">
    <property type="entry name" value="ABC_tran"/>
    <property type="match status" value="1"/>
</dbReference>
<dbReference type="InterPro" id="IPR027417">
    <property type="entry name" value="P-loop_NTPase"/>
</dbReference>
<proteinExistence type="predicted"/>
<dbReference type="AlphaFoldDB" id="H5X6Y7"/>
<dbReference type="PANTHER" id="PTHR42711:SF4">
    <property type="entry name" value="ABC TRANSPORTER RELATED"/>
    <property type="match status" value="1"/>
</dbReference>
<evidence type="ECO:0000256" key="5">
    <source>
        <dbReference type="ARBA" id="ARBA00023251"/>
    </source>
</evidence>
<dbReference type="PANTHER" id="PTHR42711">
    <property type="entry name" value="ABC TRANSPORTER ATP-BINDING PROTEIN"/>
    <property type="match status" value="1"/>
</dbReference>
<dbReference type="InterPro" id="IPR017871">
    <property type="entry name" value="ABC_transporter-like_CS"/>
</dbReference>
<keyword evidence="3" id="KW-0547">Nucleotide-binding</keyword>
<dbReference type="Gene3D" id="3.40.50.300">
    <property type="entry name" value="P-loop containing nucleotide triphosphate hydrolases"/>
    <property type="match status" value="1"/>
</dbReference>
<accession>H5X6Y7</accession>
<dbReference type="GO" id="GO:0046677">
    <property type="term" value="P:response to antibiotic"/>
    <property type="evidence" value="ECO:0007669"/>
    <property type="project" value="UniProtKB-KW"/>
</dbReference>
<dbReference type="PROSITE" id="PS00211">
    <property type="entry name" value="ABC_TRANSPORTER_1"/>
    <property type="match status" value="1"/>
</dbReference>
<dbReference type="PROSITE" id="PS50893">
    <property type="entry name" value="ABC_TRANSPORTER_2"/>
    <property type="match status" value="1"/>
</dbReference>
<evidence type="ECO:0000256" key="4">
    <source>
        <dbReference type="ARBA" id="ARBA00022840"/>
    </source>
</evidence>
<gene>
    <name evidence="7" type="ORF">SacmaDRAFT_4224</name>
</gene>
<evidence type="ECO:0000313" key="8">
    <source>
        <dbReference type="Proteomes" id="UP000004926"/>
    </source>
</evidence>
<dbReference type="HOGENOM" id="CLU_000604_1_2_11"/>
<keyword evidence="8" id="KW-1185">Reference proteome</keyword>
<keyword evidence="2" id="KW-0813">Transport</keyword>
<dbReference type="eggNOG" id="COG4586">
    <property type="taxonomic scope" value="Bacteria"/>
</dbReference>
<protein>
    <submittedName>
        <fullName evidence="7">ABC-type uncharacterized transport system, ATPase component</fullName>
    </submittedName>
</protein>
<evidence type="ECO:0000256" key="2">
    <source>
        <dbReference type="ARBA" id="ARBA00022448"/>
    </source>
</evidence>
<dbReference type="GO" id="GO:0005886">
    <property type="term" value="C:plasma membrane"/>
    <property type="evidence" value="ECO:0007669"/>
    <property type="project" value="UniProtKB-SubCell"/>
</dbReference>
<evidence type="ECO:0000256" key="3">
    <source>
        <dbReference type="ARBA" id="ARBA00022741"/>
    </source>
</evidence>
<name>H5X6Y7_9PSEU</name>
<dbReference type="STRING" id="882083.SacmaDRAFT_4224"/>
<dbReference type="OrthoDB" id="9804819at2"/>
<evidence type="ECO:0000259" key="6">
    <source>
        <dbReference type="PROSITE" id="PS50893"/>
    </source>
</evidence>
<organism evidence="7 8">
    <name type="scientific">Saccharomonospora marina XMU15</name>
    <dbReference type="NCBI Taxonomy" id="882083"/>
    <lineage>
        <taxon>Bacteria</taxon>
        <taxon>Bacillati</taxon>
        <taxon>Actinomycetota</taxon>
        <taxon>Actinomycetes</taxon>
        <taxon>Pseudonocardiales</taxon>
        <taxon>Pseudonocardiaceae</taxon>
        <taxon>Saccharomonospora</taxon>
    </lineage>
</organism>
<comment type="subcellular location">
    <subcellularLocation>
        <location evidence="1">Cell membrane</location>
        <topology evidence="1">Peripheral membrane protein</topology>
    </subcellularLocation>
</comment>
<dbReference type="InterPro" id="IPR003439">
    <property type="entry name" value="ABC_transporter-like_ATP-bd"/>
</dbReference>
<dbReference type="EMBL" id="CM001439">
    <property type="protein sequence ID" value="EHR52417.1"/>
    <property type="molecule type" value="Genomic_DNA"/>
</dbReference>
<dbReference type="SUPFAM" id="SSF52540">
    <property type="entry name" value="P-loop containing nucleoside triphosphate hydrolases"/>
    <property type="match status" value="1"/>
</dbReference>
<dbReference type="SMART" id="SM00382">
    <property type="entry name" value="AAA"/>
    <property type="match status" value="1"/>
</dbReference>
<dbReference type="GO" id="GO:0016887">
    <property type="term" value="F:ATP hydrolysis activity"/>
    <property type="evidence" value="ECO:0007669"/>
    <property type="project" value="InterPro"/>
</dbReference>
<dbReference type="Proteomes" id="UP000004926">
    <property type="component" value="Chromosome"/>
</dbReference>
<dbReference type="InterPro" id="IPR050763">
    <property type="entry name" value="ABC_transporter_ATP-binding"/>
</dbReference>